<dbReference type="Proteomes" id="UP000253303">
    <property type="component" value="Unassembled WGS sequence"/>
</dbReference>
<feature type="region of interest" description="Disordered" evidence="1">
    <location>
        <begin position="1"/>
        <end position="24"/>
    </location>
</feature>
<evidence type="ECO:0000259" key="2">
    <source>
        <dbReference type="PROSITE" id="PS50943"/>
    </source>
</evidence>
<dbReference type="SMART" id="SM00530">
    <property type="entry name" value="HTH_XRE"/>
    <property type="match status" value="1"/>
</dbReference>
<dbReference type="Pfam" id="PF13560">
    <property type="entry name" value="HTH_31"/>
    <property type="match status" value="1"/>
</dbReference>
<dbReference type="InterPro" id="IPR043917">
    <property type="entry name" value="DUF5753"/>
</dbReference>
<dbReference type="Gene3D" id="1.10.260.40">
    <property type="entry name" value="lambda repressor-like DNA-binding domains"/>
    <property type="match status" value="1"/>
</dbReference>
<feature type="domain" description="HTH cro/C1-type" evidence="2">
    <location>
        <begin position="16"/>
        <end position="69"/>
    </location>
</feature>
<evidence type="ECO:0000313" key="4">
    <source>
        <dbReference type="Proteomes" id="UP000253303"/>
    </source>
</evidence>
<dbReference type="SUPFAM" id="SSF47413">
    <property type="entry name" value="lambda repressor-like DNA-binding domains"/>
    <property type="match status" value="1"/>
</dbReference>
<gene>
    <name evidence="3" type="ORF">DP939_40385</name>
</gene>
<dbReference type="AlphaFoldDB" id="A0A366LLZ1"/>
<dbReference type="OrthoDB" id="3466567at2"/>
<dbReference type="InterPro" id="IPR010982">
    <property type="entry name" value="Lambda_DNA-bd_dom_sf"/>
</dbReference>
<name>A0A366LLZ1_9ACTN</name>
<evidence type="ECO:0000313" key="3">
    <source>
        <dbReference type="EMBL" id="RBQ14523.1"/>
    </source>
</evidence>
<dbReference type="InterPro" id="IPR001387">
    <property type="entry name" value="Cro/C1-type_HTH"/>
</dbReference>
<dbReference type="Pfam" id="PF19054">
    <property type="entry name" value="DUF5753"/>
    <property type="match status" value="1"/>
</dbReference>
<proteinExistence type="predicted"/>
<evidence type="ECO:0000256" key="1">
    <source>
        <dbReference type="SAM" id="MobiDB-lite"/>
    </source>
</evidence>
<dbReference type="PROSITE" id="PS50943">
    <property type="entry name" value="HTH_CROC1"/>
    <property type="match status" value="1"/>
</dbReference>
<dbReference type="CDD" id="cd00093">
    <property type="entry name" value="HTH_XRE"/>
    <property type="match status" value="1"/>
</dbReference>
<protein>
    <recommendedName>
        <fullName evidence="2">HTH cro/C1-type domain-containing protein</fullName>
    </recommendedName>
</protein>
<dbReference type="EMBL" id="QMEY01000032">
    <property type="protein sequence ID" value="RBQ14523.1"/>
    <property type="molecule type" value="Genomic_DNA"/>
</dbReference>
<sequence length="182" mass="20928">MAKETHSPKSRFGAELRRRREEKGWTQRSLAAHLGYGHSLIGHIERGTRNPQKVFAERCDEVFGLDGYFVRLWRLTNEAPTGPLWYAKWKDEIEPEAEVLRTWDPLVIPGLLQTEAYARALIAGGESAAHEIEDRVRARMGRRGALERAKPPELWVFLDEGYCTARSARHSSWSISLITCWR</sequence>
<reference evidence="3 4" key="1">
    <citation type="submission" date="2018-06" db="EMBL/GenBank/DDBJ databases">
        <title>Sphaerisporangium craniellae sp. nov., isolated from a marine sponge in the South China Sea.</title>
        <authorList>
            <person name="Li L."/>
        </authorList>
    </citation>
    <scope>NUCLEOTIDE SEQUENCE [LARGE SCALE GENOMIC DNA]</scope>
    <source>
        <strain evidence="3 4">LHW63015</strain>
    </source>
</reference>
<dbReference type="GO" id="GO:0003677">
    <property type="term" value="F:DNA binding"/>
    <property type="evidence" value="ECO:0007669"/>
    <property type="project" value="InterPro"/>
</dbReference>
<comment type="caution">
    <text evidence="3">The sequence shown here is derived from an EMBL/GenBank/DDBJ whole genome shotgun (WGS) entry which is preliminary data.</text>
</comment>
<keyword evidence="4" id="KW-1185">Reference proteome</keyword>
<accession>A0A366LLZ1</accession>
<organism evidence="3 4">
    <name type="scientific">Spongiactinospora rosea</name>
    <dbReference type="NCBI Taxonomy" id="2248750"/>
    <lineage>
        <taxon>Bacteria</taxon>
        <taxon>Bacillati</taxon>
        <taxon>Actinomycetota</taxon>
        <taxon>Actinomycetes</taxon>
        <taxon>Streptosporangiales</taxon>
        <taxon>Streptosporangiaceae</taxon>
        <taxon>Spongiactinospora</taxon>
    </lineage>
</organism>